<proteinExistence type="predicted"/>
<gene>
    <name evidence="1" type="ORF">NQF64_02400</name>
</gene>
<evidence type="ECO:0000313" key="1">
    <source>
        <dbReference type="EMBL" id="MCX5614099.1"/>
    </source>
</evidence>
<dbReference type="Proteomes" id="UP001165648">
    <property type="component" value="Unassembled WGS sequence"/>
</dbReference>
<organism evidence="1 2">
    <name type="scientific">Bombella saccharophila</name>
    <dbReference type="NCBI Taxonomy" id="2967338"/>
    <lineage>
        <taxon>Bacteria</taxon>
        <taxon>Pseudomonadati</taxon>
        <taxon>Pseudomonadota</taxon>
        <taxon>Alphaproteobacteria</taxon>
        <taxon>Acetobacterales</taxon>
        <taxon>Acetobacteraceae</taxon>
        <taxon>Bombella</taxon>
    </lineage>
</organism>
<accession>A0ABT3W8N3</accession>
<reference evidence="1 2" key="1">
    <citation type="submission" date="2022-07" db="EMBL/GenBank/DDBJ databases">
        <title>Bombella genomes.</title>
        <authorList>
            <person name="Harer L."/>
            <person name="Styblova S."/>
            <person name="Ehrmann M."/>
        </authorList>
    </citation>
    <scope>NUCLEOTIDE SEQUENCE [LARGE SCALE GENOMIC DNA]</scope>
    <source>
        <strain evidence="1 2">TMW 2.2558</strain>
    </source>
</reference>
<keyword evidence="2" id="KW-1185">Reference proteome</keyword>
<name>A0ABT3W8N3_9PROT</name>
<sequence>MLDAPPILSIIPPYSGSGLNGLSLASLTILFSCRFHLQQTTDFAVTFPLVAILDRGPVISSRAAFMIVAASKLHDNPLMTSVIRTCFPLNGDAILQKWGLAMCPSIPPVQPRKSVSQVIQLRVPQALHDELRQAC</sequence>
<dbReference type="RefSeq" id="WP_143813667.1">
    <property type="nucleotide sequence ID" value="NZ_JANIDW010000001.1"/>
</dbReference>
<dbReference type="EMBL" id="JANIDW010000001">
    <property type="protein sequence ID" value="MCX5614099.1"/>
    <property type="molecule type" value="Genomic_DNA"/>
</dbReference>
<protein>
    <submittedName>
        <fullName evidence="1">Uncharacterized protein</fullName>
    </submittedName>
</protein>
<comment type="caution">
    <text evidence="1">The sequence shown here is derived from an EMBL/GenBank/DDBJ whole genome shotgun (WGS) entry which is preliminary data.</text>
</comment>
<evidence type="ECO:0000313" key="2">
    <source>
        <dbReference type="Proteomes" id="UP001165648"/>
    </source>
</evidence>